<name>A0ACC0UT67_9HYPO</name>
<dbReference type="EMBL" id="CM047947">
    <property type="protein sequence ID" value="KAI9897283.1"/>
    <property type="molecule type" value="Genomic_DNA"/>
</dbReference>
<protein>
    <submittedName>
        <fullName evidence="1">Uncharacterized protein</fullName>
    </submittedName>
</protein>
<accession>A0ACC0UT67</accession>
<organism evidence="1 2">
    <name type="scientific">Trichothecium roseum</name>
    <dbReference type="NCBI Taxonomy" id="47278"/>
    <lineage>
        <taxon>Eukaryota</taxon>
        <taxon>Fungi</taxon>
        <taxon>Dikarya</taxon>
        <taxon>Ascomycota</taxon>
        <taxon>Pezizomycotina</taxon>
        <taxon>Sordariomycetes</taxon>
        <taxon>Hypocreomycetidae</taxon>
        <taxon>Hypocreales</taxon>
        <taxon>Hypocreales incertae sedis</taxon>
        <taxon>Trichothecium</taxon>
    </lineage>
</organism>
<evidence type="ECO:0000313" key="2">
    <source>
        <dbReference type="Proteomes" id="UP001163324"/>
    </source>
</evidence>
<proteinExistence type="predicted"/>
<sequence length="828" mass="89170">MGFLDFLTRKASHDTLQGPQLRGQAYESTAVALPPIRGGLPVTGNGPTTLIELKRAARKRSEAQLAAQTAPAPAPVVSRTRSKSLGRPSTAPNGQGPLPSPRPISSNRSRSGSKSAKNASSFLVNKNSGPPYLIGVTGPDEQSDYEDAPPVPTLPKQFQDAASFKSGAGSIASGRSTGATNGYIDILDVKGVTSADFRARVKATGARDYGEDVAERNMGINGVDLNSPAARAFYTLSGGAALAYKSDGGAVDVHGNNYAAGAIPAHLANAPKQDQVSNLPNLASRVPVFPTRTTSLEPTQDAVVPINDVPVGKKKEEKDQAAAMRRRRSLHESAMDHSAPKTKQRPLSMHPMGYESTKQAEPVPDMPPAVSSSKHSRTEPAPQRVLNVKPGTPTENGSKSRETRSRSRGGQSIRSAGSWKKNYHQESESDEVATPKSRRSAASSKRGRKSEMRDDRAFSEGSGLNSENLIPPVPTSRFKRNGSSSRQSDSRPQSQRSQDESICTESAQQSSRPSTSSSGHPRTRSIGGTSTRGKPQLDDIREHIPNRRTSVVYGSVSSTAPTTVSSVPSSHQYQRPHSRHTADTSVDLGFKMPLIKPGHIRGKDSNGTVHSSKAMNFQRAFAPSQLSQRTMETEDYTTTTDGSDVEAYLSKDRRRKKDGEGLLFKDEEYGVSGAGLPGLFDNTSSNLPTWASSLPQEAPEKKYSRGTRTNGPSGPSRNASSRPVCPTWEDGSDTVSESDFDPMAGPVVPHISRSRGQVGDRGSSILSGSSIYDPEEEEMEEKFDVKMTIRLRKEMKRRERLATRHKNMGRMAASREAYEQGNIADSEP</sequence>
<evidence type="ECO:0000313" key="1">
    <source>
        <dbReference type="EMBL" id="KAI9897283.1"/>
    </source>
</evidence>
<keyword evidence="2" id="KW-1185">Reference proteome</keyword>
<dbReference type="Proteomes" id="UP001163324">
    <property type="component" value="Chromosome 8"/>
</dbReference>
<gene>
    <name evidence="1" type="ORF">N3K66_008305</name>
</gene>
<reference evidence="1" key="1">
    <citation type="submission" date="2022-10" db="EMBL/GenBank/DDBJ databases">
        <title>Complete Genome of Trichothecium roseum strain YXFP-22015, a Plant Pathogen Isolated from Citrus.</title>
        <authorList>
            <person name="Wang Y."/>
            <person name="Zhu L."/>
        </authorList>
    </citation>
    <scope>NUCLEOTIDE SEQUENCE</scope>
    <source>
        <strain evidence="1">YXFP-22015</strain>
    </source>
</reference>
<comment type="caution">
    <text evidence="1">The sequence shown here is derived from an EMBL/GenBank/DDBJ whole genome shotgun (WGS) entry which is preliminary data.</text>
</comment>